<evidence type="ECO:0000313" key="2">
    <source>
        <dbReference type="EMBL" id="ASK77933.1"/>
    </source>
</evidence>
<evidence type="ECO:0000259" key="1">
    <source>
        <dbReference type="PROSITE" id="PS51464"/>
    </source>
</evidence>
<dbReference type="GO" id="GO:1901135">
    <property type="term" value="P:carbohydrate derivative metabolic process"/>
    <property type="evidence" value="ECO:0007669"/>
    <property type="project" value="InterPro"/>
</dbReference>
<protein>
    <submittedName>
        <fullName evidence="2">Phosphoheptose isomerase</fullName>
    </submittedName>
</protein>
<dbReference type="GO" id="GO:0016853">
    <property type="term" value="F:isomerase activity"/>
    <property type="evidence" value="ECO:0007669"/>
    <property type="project" value="UniProtKB-KW"/>
</dbReference>
<dbReference type="PANTHER" id="PTHR30390:SF6">
    <property type="entry name" value="DNAA INITIATOR-ASSOCIATING PROTEIN DIAA"/>
    <property type="match status" value="1"/>
</dbReference>
<dbReference type="Gene3D" id="3.40.50.10490">
    <property type="entry name" value="Glucose-6-phosphate isomerase like protein, domain 1"/>
    <property type="match status" value="1"/>
</dbReference>
<dbReference type="OrthoDB" id="9810929at2"/>
<keyword evidence="2" id="KW-0413">Isomerase</keyword>
<dbReference type="PANTHER" id="PTHR30390">
    <property type="entry name" value="SEDOHEPTULOSE 7-PHOSPHATE ISOMERASE / DNAA INITIATOR-ASSOCIATING FACTOR FOR REPLICATION INITIATION"/>
    <property type="match status" value="1"/>
</dbReference>
<evidence type="ECO:0000313" key="3">
    <source>
        <dbReference type="Proteomes" id="UP000242175"/>
    </source>
</evidence>
<dbReference type="InterPro" id="IPR001347">
    <property type="entry name" value="SIS_dom"/>
</dbReference>
<reference evidence="2 3" key="1">
    <citation type="journal article" date="2016" name="Int. J. Syst. Evol. Microbiol.">
        <title>Paraphotobacterium marinum gen. nov., sp. nov., a member of the family Vibrionaceae, isolated from surface seawater.</title>
        <authorList>
            <person name="Huang Z."/>
            <person name="Dong C."/>
            <person name="Shao Z."/>
        </authorList>
    </citation>
    <scope>NUCLEOTIDE SEQUENCE [LARGE SCALE GENOMIC DNA]</scope>
    <source>
        <strain evidence="2 3">NSCS20N07D</strain>
    </source>
</reference>
<dbReference type="CDD" id="cd05006">
    <property type="entry name" value="SIS_GmhA"/>
    <property type="match status" value="1"/>
</dbReference>
<dbReference type="Proteomes" id="UP000242175">
    <property type="component" value="Chromosome large"/>
</dbReference>
<dbReference type="SUPFAM" id="SSF53697">
    <property type="entry name" value="SIS domain"/>
    <property type="match status" value="1"/>
</dbReference>
<dbReference type="InterPro" id="IPR035461">
    <property type="entry name" value="GmhA/DiaA"/>
</dbReference>
<organism evidence="2 3">
    <name type="scientific">Paraphotobacterium marinum</name>
    <dbReference type="NCBI Taxonomy" id="1755811"/>
    <lineage>
        <taxon>Bacteria</taxon>
        <taxon>Pseudomonadati</taxon>
        <taxon>Pseudomonadota</taxon>
        <taxon>Gammaproteobacteria</taxon>
        <taxon>Vibrionales</taxon>
        <taxon>Vibrionaceae</taxon>
        <taxon>Paraphotobacterium</taxon>
    </lineage>
</organism>
<dbReference type="GO" id="GO:0097367">
    <property type="term" value="F:carbohydrate derivative binding"/>
    <property type="evidence" value="ECO:0007669"/>
    <property type="project" value="InterPro"/>
</dbReference>
<dbReference type="PROSITE" id="PS51464">
    <property type="entry name" value="SIS"/>
    <property type="match status" value="1"/>
</dbReference>
<dbReference type="AlphaFoldDB" id="A0A220VD91"/>
<accession>A0A220VD91</accession>
<dbReference type="RefSeq" id="WP_089072843.1">
    <property type="nucleotide sequence ID" value="NZ_CBCSAM010000005.1"/>
</dbReference>
<gene>
    <name evidence="2" type="ORF">CF386_02165</name>
</gene>
<proteinExistence type="predicted"/>
<sequence length="196" mass="20989">MIDYINEKFKESIQIQITAAETLPNEIAKATTLIVSSLLQGGKIISCGAGVSTSNAIDFSALLNSSFNTERPSLPSIALSSDVVNLTNIAFNYGLDEIFSQQVKAIANKEDILIAICSDGNTNAISNAVAAALKKDLKIIALTGNDGGVVAGLLGEQDLEIRIPSQNIVRVKEMQLFALNCIIELVEQQLFPIHKD</sequence>
<feature type="domain" description="SIS" evidence="1">
    <location>
        <begin position="34"/>
        <end position="192"/>
    </location>
</feature>
<dbReference type="EMBL" id="CP022355">
    <property type="protein sequence ID" value="ASK77933.1"/>
    <property type="molecule type" value="Genomic_DNA"/>
</dbReference>
<dbReference type="KEGG" id="pmai:CF386_02165"/>
<keyword evidence="3" id="KW-1185">Reference proteome</keyword>
<dbReference type="Pfam" id="PF13580">
    <property type="entry name" value="SIS_2"/>
    <property type="match status" value="1"/>
</dbReference>
<dbReference type="InterPro" id="IPR046348">
    <property type="entry name" value="SIS_dom_sf"/>
</dbReference>
<name>A0A220VD91_9GAMM</name>
<dbReference type="InterPro" id="IPR050099">
    <property type="entry name" value="SIS_GmhA/DiaA_subfam"/>
</dbReference>